<dbReference type="SUPFAM" id="SSF54631">
    <property type="entry name" value="CBS-domain pair"/>
    <property type="match status" value="1"/>
</dbReference>
<dbReference type="PANTHER" id="PTHR43080:SF2">
    <property type="entry name" value="CBS DOMAIN-CONTAINING PROTEIN"/>
    <property type="match status" value="1"/>
</dbReference>
<evidence type="ECO:0000256" key="2">
    <source>
        <dbReference type="PROSITE-ProRule" id="PRU00703"/>
    </source>
</evidence>
<reference evidence="4 5" key="1">
    <citation type="submission" date="2019-02" db="EMBL/GenBank/DDBJ databases">
        <title>Deep-cultivation of Planctomycetes and their phenomic and genomic characterization uncovers novel biology.</title>
        <authorList>
            <person name="Wiegand S."/>
            <person name="Jogler M."/>
            <person name="Boedeker C."/>
            <person name="Pinto D."/>
            <person name="Vollmers J."/>
            <person name="Rivas-Marin E."/>
            <person name="Kohn T."/>
            <person name="Peeters S.H."/>
            <person name="Heuer A."/>
            <person name="Rast P."/>
            <person name="Oberbeckmann S."/>
            <person name="Bunk B."/>
            <person name="Jeske O."/>
            <person name="Meyerdierks A."/>
            <person name="Storesund J.E."/>
            <person name="Kallscheuer N."/>
            <person name="Luecker S."/>
            <person name="Lage O.M."/>
            <person name="Pohl T."/>
            <person name="Merkel B.J."/>
            <person name="Hornburger P."/>
            <person name="Mueller R.-W."/>
            <person name="Bruemmer F."/>
            <person name="Labrenz M."/>
            <person name="Spormann A.M."/>
            <person name="Op den Camp H."/>
            <person name="Overmann J."/>
            <person name="Amann R."/>
            <person name="Jetten M.S.M."/>
            <person name="Mascher T."/>
            <person name="Medema M.H."/>
            <person name="Devos D.P."/>
            <person name="Kaster A.-K."/>
            <person name="Ovreas L."/>
            <person name="Rohde M."/>
            <person name="Galperin M.Y."/>
            <person name="Jogler C."/>
        </authorList>
    </citation>
    <scope>NUCLEOTIDE SEQUENCE [LARGE SCALE GENOMIC DNA]</scope>
    <source>
        <strain evidence="4 5">Mal52</strain>
    </source>
</reference>
<feature type="domain" description="CBS" evidence="3">
    <location>
        <begin position="16"/>
        <end position="73"/>
    </location>
</feature>
<gene>
    <name evidence="4" type="ORF">Mal52_49010</name>
</gene>
<evidence type="ECO:0000313" key="5">
    <source>
        <dbReference type="Proteomes" id="UP000319383"/>
    </source>
</evidence>
<dbReference type="EMBL" id="CP036276">
    <property type="protein sequence ID" value="QDU46381.1"/>
    <property type="molecule type" value="Genomic_DNA"/>
</dbReference>
<dbReference type="RefSeq" id="WP_145378901.1">
    <property type="nucleotide sequence ID" value="NZ_CAXBED010000016.1"/>
</dbReference>
<feature type="domain" description="CBS" evidence="3">
    <location>
        <begin position="81"/>
        <end position="139"/>
    </location>
</feature>
<evidence type="ECO:0000313" key="4">
    <source>
        <dbReference type="EMBL" id="QDU46381.1"/>
    </source>
</evidence>
<sequence>MGLFENVKNETVSRLALRPVVTIKTGATVRDVVQQLRAAQLGCAVAVDASGKPQGMFTEAMLRGLLARDPATINDPIESHLAKTFPWVKTSDPIETVLAAMETKNIRFVVVVDEDDAVVGITGQKGLMEYVAEHFPGEVLVQRVGSKGYPEQREGA</sequence>
<dbReference type="Gene3D" id="3.10.580.10">
    <property type="entry name" value="CBS-domain"/>
    <property type="match status" value="1"/>
</dbReference>
<keyword evidence="1 2" id="KW-0129">CBS domain</keyword>
<accession>A0A517ZVA1</accession>
<evidence type="ECO:0000259" key="3">
    <source>
        <dbReference type="PROSITE" id="PS51371"/>
    </source>
</evidence>
<name>A0A517ZVA1_9PLAN</name>
<dbReference type="InterPro" id="IPR051257">
    <property type="entry name" value="Diverse_CBS-Domain"/>
</dbReference>
<organism evidence="4 5">
    <name type="scientific">Symmachiella dynata</name>
    <dbReference type="NCBI Taxonomy" id="2527995"/>
    <lineage>
        <taxon>Bacteria</taxon>
        <taxon>Pseudomonadati</taxon>
        <taxon>Planctomycetota</taxon>
        <taxon>Planctomycetia</taxon>
        <taxon>Planctomycetales</taxon>
        <taxon>Planctomycetaceae</taxon>
        <taxon>Symmachiella</taxon>
    </lineage>
</organism>
<dbReference type="InterPro" id="IPR046342">
    <property type="entry name" value="CBS_dom_sf"/>
</dbReference>
<protein>
    <submittedName>
        <fullName evidence="4">CBS domain protein</fullName>
    </submittedName>
</protein>
<dbReference type="Proteomes" id="UP000319383">
    <property type="component" value="Chromosome"/>
</dbReference>
<keyword evidence="5" id="KW-1185">Reference proteome</keyword>
<dbReference type="PROSITE" id="PS51371">
    <property type="entry name" value="CBS"/>
    <property type="match status" value="2"/>
</dbReference>
<dbReference type="OrthoDB" id="265054at2"/>
<dbReference type="SMART" id="SM00116">
    <property type="entry name" value="CBS"/>
    <property type="match status" value="2"/>
</dbReference>
<evidence type="ECO:0000256" key="1">
    <source>
        <dbReference type="ARBA" id="ARBA00023122"/>
    </source>
</evidence>
<dbReference type="KEGG" id="sdyn:Mal52_49010"/>
<dbReference type="InterPro" id="IPR000644">
    <property type="entry name" value="CBS_dom"/>
</dbReference>
<dbReference type="Pfam" id="PF00571">
    <property type="entry name" value="CBS"/>
    <property type="match status" value="2"/>
</dbReference>
<dbReference type="AlphaFoldDB" id="A0A517ZVA1"/>
<proteinExistence type="predicted"/>
<dbReference type="PANTHER" id="PTHR43080">
    <property type="entry name" value="CBS DOMAIN-CONTAINING PROTEIN CBSX3, MITOCHONDRIAL"/>
    <property type="match status" value="1"/>
</dbReference>